<dbReference type="EMBL" id="NCVQ01000007">
    <property type="protein sequence ID" value="PWZ16634.1"/>
    <property type="molecule type" value="Genomic_DNA"/>
</dbReference>
<dbReference type="Proteomes" id="UP000251960">
    <property type="component" value="Chromosome 6"/>
</dbReference>
<dbReference type="EMBL" id="NCVQ01000007">
    <property type="protein sequence ID" value="PWZ16633.1"/>
    <property type="molecule type" value="Genomic_DNA"/>
</dbReference>
<dbReference type="EMBL" id="NCVQ01000007">
    <property type="protein sequence ID" value="PWZ16635.1"/>
    <property type="molecule type" value="Genomic_DNA"/>
</dbReference>
<dbReference type="Gene3D" id="3.40.50.10710">
    <property type="entry name" value="Metallo-hydrolase/oxidoreductase"/>
    <property type="match status" value="1"/>
</dbReference>
<protein>
    <submittedName>
        <fullName evidence="4">Ribonuclease J</fullName>
    </submittedName>
</protein>
<dbReference type="InterPro" id="IPR055132">
    <property type="entry name" value="RNase_J_b_CASP"/>
</dbReference>
<dbReference type="AlphaFoldDB" id="A0A3L6E7A5"/>
<comment type="caution">
    <text evidence="3">The sequence shown here is derived from an EMBL/GenBank/DDBJ whole genome shotgun (WGS) entry which is preliminary data.</text>
</comment>
<name>A0A3L6E7A5_MAIZE</name>
<sequence>MDAPDVQQSMGYKESRGATLKLLHLSIQLCQGEPRAALNLASYGGSHALKLSKEDVLLYSAKVIPGNETRVMKMMNRLTDLGPKIIMDDKRPLIYYLQEEVLRIVKPQHFLPVHGELLFLKEHESLGRSTGIRHITAIKNGEMLGVSHLRNRRVLSNGFVSLGKEDLQLMYSDGDKAFGSFLYSFGVFSSMEIFRPQKEHGLTQTGLKGKFKITTRCLWLDNGRLLDALYKAAHAALSSCPVNYPLSHMERMVAEILRKMIRKYSEKRPDVIAVAMENTTASFSEHLDAKSSGNFEPSSATSHLSRSPAMSLEGSYKTHPDNPEVDAEETLPEATRTAPDDATTSSNGEAFFSSDLHQPKTLEHF</sequence>
<dbReference type="Pfam" id="PF22505">
    <property type="entry name" value="RNase_J_b_CASP"/>
    <property type="match status" value="1"/>
</dbReference>
<dbReference type="PANTHER" id="PTHR43694:SF1">
    <property type="entry name" value="RIBONUCLEASE J"/>
    <property type="match status" value="1"/>
</dbReference>
<feature type="compositionally biased region" description="Polar residues" evidence="1">
    <location>
        <begin position="291"/>
        <end position="305"/>
    </location>
</feature>
<reference evidence="3 5" key="1">
    <citation type="journal article" date="2018" name="Nat. Genet.">
        <title>Extensive intraspecific gene order and gene structural variations between Mo17 and other maize genomes.</title>
        <authorList>
            <person name="Sun S."/>
            <person name="Zhou Y."/>
            <person name="Chen J."/>
            <person name="Shi J."/>
            <person name="Zhao H."/>
            <person name="Zhao H."/>
            <person name="Song W."/>
            <person name="Zhang M."/>
            <person name="Cui Y."/>
            <person name="Dong X."/>
            <person name="Liu H."/>
            <person name="Ma X."/>
            <person name="Jiao Y."/>
            <person name="Wang B."/>
            <person name="Wei X."/>
            <person name="Stein J.C."/>
            <person name="Glaubitz J.C."/>
            <person name="Lu F."/>
            <person name="Yu G."/>
            <person name="Liang C."/>
            <person name="Fengler K."/>
            <person name="Li B."/>
            <person name="Rafalski A."/>
            <person name="Schnable P.S."/>
            <person name="Ware D.H."/>
            <person name="Buckler E.S."/>
            <person name="Lai J."/>
        </authorList>
    </citation>
    <scope>NUCLEOTIDE SEQUENCE [LARGE SCALE GENOMIC DNA]</scope>
    <source>
        <strain evidence="5">cv. Missouri 17</strain>
        <tissue evidence="3">Seedling</tissue>
    </source>
</reference>
<accession>A0A3L6E7A5</accession>
<evidence type="ECO:0000256" key="1">
    <source>
        <dbReference type="SAM" id="MobiDB-lite"/>
    </source>
</evidence>
<feature type="region of interest" description="Disordered" evidence="1">
    <location>
        <begin position="288"/>
        <end position="365"/>
    </location>
</feature>
<gene>
    <name evidence="3" type="ORF">Zm00014a_012603</name>
</gene>
<dbReference type="InterPro" id="IPR036866">
    <property type="entry name" value="RibonucZ/Hydroxyglut_hydro"/>
</dbReference>
<evidence type="ECO:0000313" key="5">
    <source>
        <dbReference type="Proteomes" id="UP000251960"/>
    </source>
</evidence>
<evidence type="ECO:0000313" key="3">
    <source>
        <dbReference type="EMBL" id="PWZ16633.1"/>
    </source>
</evidence>
<dbReference type="SUPFAM" id="SSF56281">
    <property type="entry name" value="Metallo-hydrolase/oxidoreductase"/>
    <property type="match status" value="1"/>
</dbReference>
<dbReference type="Gene3D" id="3.60.15.10">
    <property type="entry name" value="Ribonuclease Z/Hydroxyacylglutathione hydrolase-like"/>
    <property type="match status" value="1"/>
</dbReference>
<dbReference type="InterPro" id="IPR042173">
    <property type="entry name" value="RNase_J_2"/>
</dbReference>
<accession>A0A3L6E6T4</accession>
<evidence type="ECO:0000313" key="4">
    <source>
        <dbReference type="EMBL" id="PWZ16634.1"/>
    </source>
</evidence>
<organism evidence="3">
    <name type="scientific">Zea mays</name>
    <name type="common">Maize</name>
    <dbReference type="NCBI Taxonomy" id="4577"/>
    <lineage>
        <taxon>Eukaryota</taxon>
        <taxon>Viridiplantae</taxon>
        <taxon>Streptophyta</taxon>
        <taxon>Embryophyta</taxon>
        <taxon>Tracheophyta</taxon>
        <taxon>Spermatophyta</taxon>
        <taxon>Magnoliopsida</taxon>
        <taxon>Liliopsida</taxon>
        <taxon>Poales</taxon>
        <taxon>Poaceae</taxon>
        <taxon>PACMAD clade</taxon>
        <taxon>Panicoideae</taxon>
        <taxon>Andropogonodae</taxon>
        <taxon>Andropogoneae</taxon>
        <taxon>Tripsacinae</taxon>
        <taxon>Zea</taxon>
    </lineage>
</organism>
<evidence type="ECO:0000259" key="2">
    <source>
        <dbReference type="Pfam" id="PF22505"/>
    </source>
</evidence>
<dbReference type="PANTHER" id="PTHR43694">
    <property type="entry name" value="RIBONUCLEASE J"/>
    <property type="match status" value="1"/>
</dbReference>
<proteinExistence type="predicted"/>
<dbReference type="ExpressionAtlas" id="A0A3L6E7A5">
    <property type="expression patterns" value="baseline and differential"/>
</dbReference>
<feature type="domain" description="Ribonuclease J beta-CASP" evidence="2">
    <location>
        <begin position="30"/>
        <end position="78"/>
    </location>
</feature>